<dbReference type="GO" id="GO:0004062">
    <property type="term" value="F:aryl sulfotransferase activity"/>
    <property type="evidence" value="ECO:0007669"/>
    <property type="project" value="InterPro"/>
</dbReference>
<organism evidence="1 2">
    <name type="scientific">Christiangramia sabulilitoris</name>
    <dbReference type="NCBI Taxonomy" id="2583991"/>
    <lineage>
        <taxon>Bacteria</taxon>
        <taxon>Pseudomonadati</taxon>
        <taxon>Bacteroidota</taxon>
        <taxon>Flavobacteriia</taxon>
        <taxon>Flavobacteriales</taxon>
        <taxon>Flavobacteriaceae</taxon>
        <taxon>Christiangramia</taxon>
    </lineage>
</organism>
<sequence>MMNNKIYNVFLILFLISGCSNDNREDILTTEENTQISKAIEDHYFLINDAGANRVYLINKAKENIFEWELEAGIGNDCYLLDNGQLLAILQAEDPYIDFGGYGGKIQLINPDFSVAWEFILSSQNQIAHHDIEMLPNGNILAIVWVRKSTEESKAVGFKGDYPVFPERLIEINPDTNEIVWQWDSWDHLIQDHDRSKPNYGIVSDHPGKIDINYSMVPNGDIMHANGLDYDPENDLIYLSVNFFSEIWVIDHSTSTAQAKTERGGNFDKGGELIYRFGNPEAYQNQAGSRLFYNVHFPNFITENGQNKMLVFMNGSNTEQSYVYEFKLDYPPVLIPANNNEPELLWEYTQPGIYSGKVSGAELLANGNILITVGNYGLIEVDRMGEILWEMKESGFFWRTYSYHKDSPAIKNLNIE</sequence>
<dbReference type="InterPro" id="IPR010262">
    <property type="entry name" value="Arylsulfotransferase_bact"/>
</dbReference>
<dbReference type="InterPro" id="IPR011047">
    <property type="entry name" value="Quinoprotein_ADH-like_sf"/>
</dbReference>
<name>A0A550I417_9FLAO</name>
<reference evidence="1 2" key="1">
    <citation type="submission" date="2019-06" db="EMBL/GenBank/DDBJ databases">
        <title>Gramella sabulilitoris sp. nov., isolated from a marine sand.</title>
        <authorList>
            <person name="Yoon J.-H."/>
        </authorList>
    </citation>
    <scope>NUCLEOTIDE SEQUENCE [LARGE SCALE GENOMIC DNA]</scope>
    <source>
        <strain evidence="1 2">HSMS-1</strain>
    </source>
</reference>
<dbReference type="PANTHER" id="PTHR35340:SF5">
    <property type="entry name" value="ASST-DOMAIN-CONTAINING PROTEIN"/>
    <property type="match status" value="1"/>
</dbReference>
<proteinExistence type="predicted"/>
<evidence type="ECO:0000313" key="2">
    <source>
        <dbReference type="Proteomes" id="UP000315131"/>
    </source>
</evidence>
<evidence type="ECO:0000313" key="1">
    <source>
        <dbReference type="EMBL" id="TRO65699.1"/>
    </source>
</evidence>
<gene>
    <name evidence="1" type="ORF">FGM01_09895</name>
</gene>
<dbReference type="PROSITE" id="PS51257">
    <property type="entry name" value="PROKAR_LIPOPROTEIN"/>
    <property type="match status" value="1"/>
</dbReference>
<dbReference type="OrthoDB" id="264813at2"/>
<dbReference type="Pfam" id="PF05935">
    <property type="entry name" value="Arylsulfotrans"/>
    <property type="match status" value="1"/>
</dbReference>
<dbReference type="SUPFAM" id="SSF50998">
    <property type="entry name" value="Quinoprotein alcohol dehydrogenase-like"/>
    <property type="match status" value="1"/>
</dbReference>
<comment type="caution">
    <text evidence="1">The sequence shown here is derived from an EMBL/GenBank/DDBJ whole genome shotgun (WGS) entry which is preliminary data.</text>
</comment>
<dbReference type="Proteomes" id="UP000315131">
    <property type="component" value="Unassembled WGS sequence"/>
</dbReference>
<keyword evidence="2" id="KW-1185">Reference proteome</keyword>
<accession>A0A550I417</accession>
<dbReference type="PANTHER" id="PTHR35340">
    <property type="entry name" value="PQQ ENZYME REPEAT PROTEIN-RELATED"/>
    <property type="match status" value="1"/>
</dbReference>
<dbReference type="InterPro" id="IPR053143">
    <property type="entry name" value="Arylsulfate_ST"/>
</dbReference>
<evidence type="ECO:0008006" key="3">
    <source>
        <dbReference type="Google" id="ProtNLM"/>
    </source>
</evidence>
<protein>
    <recommendedName>
        <fullName evidence="3">Arylsulfotransferase (ASST)</fullName>
    </recommendedName>
</protein>
<dbReference type="AlphaFoldDB" id="A0A550I417"/>
<dbReference type="RefSeq" id="WP_143410999.1">
    <property type="nucleotide sequence ID" value="NZ_VHSF01000002.1"/>
</dbReference>
<dbReference type="EMBL" id="VHSF01000002">
    <property type="protein sequence ID" value="TRO65699.1"/>
    <property type="molecule type" value="Genomic_DNA"/>
</dbReference>